<dbReference type="Proteomes" id="UP001273166">
    <property type="component" value="Unassembled WGS sequence"/>
</dbReference>
<dbReference type="GeneID" id="87888508"/>
<dbReference type="EMBL" id="JAUDZG010000006">
    <property type="protein sequence ID" value="KAK3302833.1"/>
    <property type="molecule type" value="Genomic_DNA"/>
</dbReference>
<dbReference type="RefSeq" id="XP_062718613.1">
    <property type="nucleotide sequence ID" value="XM_062869679.1"/>
</dbReference>
<accession>A0AAJ0GMR8</accession>
<evidence type="ECO:0000313" key="1">
    <source>
        <dbReference type="EMBL" id="KAK3302833.1"/>
    </source>
</evidence>
<reference evidence="1" key="1">
    <citation type="journal article" date="2023" name="Mol. Phylogenet. Evol.">
        <title>Genome-scale phylogeny and comparative genomics of the fungal order Sordariales.</title>
        <authorList>
            <person name="Hensen N."/>
            <person name="Bonometti L."/>
            <person name="Westerberg I."/>
            <person name="Brannstrom I.O."/>
            <person name="Guillou S."/>
            <person name="Cros-Aarteil S."/>
            <person name="Calhoun S."/>
            <person name="Haridas S."/>
            <person name="Kuo A."/>
            <person name="Mondo S."/>
            <person name="Pangilinan J."/>
            <person name="Riley R."/>
            <person name="LaButti K."/>
            <person name="Andreopoulos B."/>
            <person name="Lipzen A."/>
            <person name="Chen C."/>
            <person name="Yan M."/>
            <person name="Daum C."/>
            <person name="Ng V."/>
            <person name="Clum A."/>
            <person name="Steindorff A."/>
            <person name="Ohm R.A."/>
            <person name="Martin F."/>
            <person name="Silar P."/>
            <person name="Natvig D.O."/>
            <person name="Lalanne C."/>
            <person name="Gautier V."/>
            <person name="Ament-Velasquez S.L."/>
            <person name="Kruys A."/>
            <person name="Hutchinson M.I."/>
            <person name="Powell A.J."/>
            <person name="Barry K."/>
            <person name="Miller A.N."/>
            <person name="Grigoriev I.V."/>
            <person name="Debuchy R."/>
            <person name="Gladieux P."/>
            <person name="Hiltunen Thoren M."/>
            <person name="Johannesson H."/>
        </authorList>
    </citation>
    <scope>NUCLEOTIDE SEQUENCE</scope>
    <source>
        <strain evidence="1">CBS 333.67</strain>
    </source>
</reference>
<gene>
    <name evidence="1" type="ORF">B0T15DRAFT_538349</name>
</gene>
<organism evidence="1 2">
    <name type="scientific">Chaetomium strumarium</name>
    <dbReference type="NCBI Taxonomy" id="1170767"/>
    <lineage>
        <taxon>Eukaryota</taxon>
        <taxon>Fungi</taxon>
        <taxon>Dikarya</taxon>
        <taxon>Ascomycota</taxon>
        <taxon>Pezizomycotina</taxon>
        <taxon>Sordariomycetes</taxon>
        <taxon>Sordariomycetidae</taxon>
        <taxon>Sordariales</taxon>
        <taxon>Chaetomiaceae</taxon>
        <taxon>Chaetomium</taxon>
    </lineage>
</organism>
<proteinExistence type="predicted"/>
<dbReference type="AlphaFoldDB" id="A0AAJ0GMR8"/>
<reference evidence="1" key="2">
    <citation type="submission" date="2023-06" db="EMBL/GenBank/DDBJ databases">
        <authorList>
            <consortium name="Lawrence Berkeley National Laboratory"/>
            <person name="Mondo S.J."/>
            <person name="Hensen N."/>
            <person name="Bonometti L."/>
            <person name="Westerberg I."/>
            <person name="Brannstrom I.O."/>
            <person name="Guillou S."/>
            <person name="Cros-Aarteil S."/>
            <person name="Calhoun S."/>
            <person name="Haridas S."/>
            <person name="Kuo A."/>
            <person name="Pangilinan J."/>
            <person name="Riley R."/>
            <person name="Labutti K."/>
            <person name="Andreopoulos B."/>
            <person name="Lipzen A."/>
            <person name="Chen C."/>
            <person name="Yanf M."/>
            <person name="Daum C."/>
            <person name="Ng V."/>
            <person name="Clum A."/>
            <person name="Steindorff A."/>
            <person name="Ohm R."/>
            <person name="Martin F."/>
            <person name="Silar P."/>
            <person name="Natvig D."/>
            <person name="Lalanne C."/>
            <person name="Gautier V."/>
            <person name="Ament-Velasquez S.L."/>
            <person name="Kruys A."/>
            <person name="Hutchinson M.I."/>
            <person name="Powell A.J."/>
            <person name="Barry K."/>
            <person name="Miller A.N."/>
            <person name="Grigoriev I.V."/>
            <person name="Debuchy R."/>
            <person name="Gladieux P."/>
            <person name="Thoren M.H."/>
            <person name="Johannesson H."/>
        </authorList>
    </citation>
    <scope>NUCLEOTIDE SEQUENCE</scope>
    <source>
        <strain evidence="1">CBS 333.67</strain>
    </source>
</reference>
<evidence type="ECO:0000313" key="2">
    <source>
        <dbReference type="Proteomes" id="UP001273166"/>
    </source>
</evidence>
<comment type="caution">
    <text evidence="1">The sequence shown here is derived from an EMBL/GenBank/DDBJ whole genome shotgun (WGS) entry which is preliminary data.</text>
</comment>
<keyword evidence="2" id="KW-1185">Reference proteome</keyword>
<name>A0AAJ0GMR8_9PEZI</name>
<sequence>MESSALTPSGSGAAQNQLTQQGSVDWIQLAKTTISFPMSVLARLAAADIAPHTIVVGQSISSAFVLSTQGMERFTEALKSLPSCSSIGDVIWFGFGIRHIVREIAQTVQGATLLTLCASLAELQSAKACAAILMHFTRVSGAPSELQPSPQQWINMVEACSGILRPTTFGCIADQFMAFSAVSDSSQQGEPEDVARALHAVALVSSNAMHSVTLVGGPSCGWIAAFGFFFLGLDVEIRRDSGSTLCYRSAADENQVRIFVHYDGSSTSRELQVCKMAYRVRTINKYISSLDDRYDHIMSGSVPWESCLSEAFGDSALKLLEARQQFGNMISSAARVFQGLTKAEPSGHFTPQDFQAWFGFQSGQSGFGFIDAAVFWFPELASLRTYISPNLSMSLGDAVEAYDQATLQVGTLCGCHVCRDGGRLLGSAEYCLTGLAVTLIFLVWNLSGLQLGADLKPYRSGLRHVYQLHVPGNPEFAIEGERISGYHTVETLISHLNLASVYHTAQFLFTTNLYPQRSGRFTAAAVGGICFYFDVLREVSDDPGSTAILHVLPGSIATAHGRKYLHVVDKMGMGSDGFLRLHWTRGWKALEQVPQFTLNYPCDATSTFGADDSVLLKDTGSHGLEASLIVEESPEALLADLYVSGPRGSCRVGVYTMLREIMESSGLVHCSHPSCAAFQRPLGDVVLVDGEGSIPETKRWVLYIRRLTGNALARCVGILVRRSWVDHIILRRRECIACCMTAAEIYPRLVYLVL</sequence>
<protein>
    <submittedName>
        <fullName evidence="1">Uncharacterized protein</fullName>
    </submittedName>
</protein>